<protein>
    <submittedName>
        <fullName evidence="2">Nuclear transport factor 2 family protein</fullName>
    </submittedName>
</protein>
<accession>A0ABY7K342</accession>
<name>A0ABY7K342_9ACTN</name>
<evidence type="ECO:0000313" key="3">
    <source>
        <dbReference type="Proteomes" id="UP001164693"/>
    </source>
</evidence>
<sequence>MTSATDQIIERGLRAWTTGDLDALEVVLDPAVTLNWVEPGEWDCVGRDEVMRLLRHRQREGNAAYPVTIEHVDEHTFIVSSTKPIDYDGPQPFPVATRITVAGGKVTAMQQYRTDDPSAAGR</sequence>
<dbReference type="RefSeq" id="WP_269444958.1">
    <property type="nucleotide sequence ID" value="NZ_CP097463.1"/>
</dbReference>
<feature type="domain" description="SnoaL-like" evidence="1">
    <location>
        <begin position="10"/>
        <end position="108"/>
    </location>
</feature>
<dbReference type="InterPro" id="IPR037401">
    <property type="entry name" value="SnoaL-like"/>
</dbReference>
<dbReference type="Gene3D" id="3.10.450.50">
    <property type="match status" value="1"/>
</dbReference>
<reference evidence="2" key="1">
    <citation type="submission" date="2022-05" db="EMBL/GenBank/DDBJ databases">
        <title>Jatrophihabitans sp. SB3-54 whole genome sequence.</title>
        <authorList>
            <person name="Suh M.K."/>
            <person name="Eom M.K."/>
            <person name="Kim J.S."/>
            <person name="Kim H.S."/>
            <person name="Do H.E."/>
            <person name="Shin Y.K."/>
            <person name="Lee J.-S."/>
        </authorList>
    </citation>
    <scope>NUCLEOTIDE SEQUENCE</scope>
    <source>
        <strain evidence="2">SB3-54</strain>
    </source>
</reference>
<evidence type="ECO:0000313" key="2">
    <source>
        <dbReference type="EMBL" id="WAX58410.1"/>
    </source>
</evidence>
<gene>
    <name evidence="2" type="ORF">M6B22_06495</name>
</gene>
<evidence type="ECO:0000259" key="1">
    <source>
        <dbReference type="Pfam" id="PF12680"/>
    </source>
</evidence>
<keyword evidence="3" id="KW-1185">Reference proteome</keyword>
<dbReference type="Pfam" id="PF12680">
    <property type="entry name" value="SnoaL_2"/>
    <property type="match status" value="1"/>
</dbReference>
<dbReference type="Proteomes" id="UP001164693">
    <property type="component" value="Chromosome"/>
</dbReference>
<proteinExistence type="predicted"/>
<organism evidence="2 3">
    <name type="scientific">Jatrophihabitans cynanchi</name>
    <dbReference type="NCBI Taxonomy" id="2944128"/>
    <lineage>
        <taxon>Bacteria</taxon>
        <taxon>Bacillati</taxon>
        <taxon>Actinomycetota</taxon>
        <taxon>Actinomycetes</taxon>
        <taxon>Jatrophihabitantales</taxon>
        <taxon>Jatrophihabitantaceae</taxon>
        <taxon>Jatrophihabitans</taxon>
    </lineage>
</organism>
<dbReference type="SUPFAM" id="SSF54427">
    <property type="entry name" value="NTF2-like"/>
    <property type="match status" value="1"/>
</dbReference>
<dbReference type="InterPro" id="IPR032710">
    <property type="entry name" value="NTF2-like_dom_sf"/>
</dbReference>
<dbReference type="EMBL" id="CP097463">
    <property type="protein sequence ID" value="WAX58410.1"/>
    <property type="molecule type" value="Genomic_DNA"/>
</dbReference>